<feature type="modified residue" description="Phosphohistidine" evidence="4">
    <location>
        <position position="468"/>
    </location>
</feature>
<comment type="catalytic activity">
    <reaction evidence="1">
        <text>ATP + protein L-histidine = ADP + protein N-phospho-L-histidine.</text>
        <dbReference type="EC" id="2.7.13.3"/>
    </reaction>
</comment>
<feature type="transmembrane region" description="Helical" evidence="6">
    <location>
        <begin position="232"/>
        <end position="253"/>
    </location>
</feature>
<protein>
    <recommendedName>
        <fullName evidence="2">histidine kinase</fullName>
        <ecNumber evidence="2">2.7.13.3</ecNumber>
    </recommendedName>
</protein>
<evidence type="ECO:0000313" key="8">
    <source>
        <dbReference type="EMBL" id="MFC4310026.1"/>
    </source>
</evidence>
<keyword evidence="8" id="KW-0067">ATP-binding</keyword>
<dbReference type="InterPro" id="IPR008207">
    <property type="entry name" value="Sig_transdc_His_kin_Hpt_dom"/>
</dbReference>
<feature type="domain" description="HPt" evidence="7">
    <location>
        <begin position="420"/>
        <end position="535"/>
    </location>
</feature>
<keyword evidence="6" id="KW-1133">Transmembrane helix</keyword>
<name>A0ABV8SRJ1_9GAMM</name>
<dbReference type="InterPro" id="IPR003594">
    <property type="entry name" value="HATPase_dom"/>
</dbReference>
<dbReference type="PANTHER" id="PTHR43395:SF10">
    <property type="entry name" value="CHEMOTAXIS PROTEIN CHEA"/>
    <property type="match status" value="1"/>
</dbReference>
<dbReference type="EMBL" id="JBHSDU010000003">
    <property type="protein sequence ID" value="MFC4310026.1"/>
    <property type="molecule type" value="Genomic_DNA"/>
</dbReference>
<dbReference type="Gene3D" id="1.20.120.160">
    <property type="entry name" value="HPT domain"/>
    <property type="match status" value="1"/>
</dbReference>
<feature type="region of interest" description="Disordered" evidence="5">
    <location>
        <begin position="152"/>
        <end position="171"/>
    </location>
</feature>
<dbReference type="Pfam" id="PF02518">
    <property type="entry name" value="HATPase_c"/>
    <property type="match status" value="1"/>
</dbReference>
<dbReference type="PROSITE" id="PS50894">
    <property type="entry name" value="HPT"/>
    <property type="match status" value="1"/>
</dbReference>
<dbReference type="RefSeq" id="WP_380597182.1">
    <property type="nucleotide sequence ID" value="NZ_JBHSDU010000003.1"/>
</dbReference>
<keyword evidence="6" id="KW-0472">Membrane</keyword>
<keyword evidence="4" id="KW-0597">Phosphoprotein</keyword>
<evidence type="ECO:0000256" key="4">
    <source>
        <dbReference type="PROSITE-ProRule" id="PRU00110"/>
    </source>
</evidence>
<evidence type="ECO:0000256" key="3">
    <source>
        <dbReference type="ARBA" id="ARBA00023012"/>
    </source>
</evidence>
<reference evidence="9" key="1">
    <citation type="journal article" date="2019" name="Int. J. Syst. Evol. Microbiol.">
        <title>The Global Catalogue of Microorganisms (GCM) 10K type strain sequencing project: providing services to taxonomists for standard genome sequencing and annotation.</title>
        <authorList>
            <consortium name="The Broad Institute Genomics Platform"/>
            <consortium name="The Broad Institute Genome Sequencing Center for Infectious Disease"/>
            <person name="Wu L."/>
            <person name="Ma J."/>
        </authorList>
    </citation>
    <scope>NUCLEOTIDE SEQUENCE [LARGE SCALE GENOMIC DNA]</scope>
    <source>
        <strain evidence="9">CGMCC 1.10759</strain>
    </source>
</reference>
<keyword evidence="3" id="KW-0902">Two-component regulatory system</keyword>
<dbReference type="InterPro" id="IPR051315">
    <property type="entry name" value="Bact_Chemotaxis_CheA"/>
</dbReference>
<keyword evidence="8" id="KW-0547">Nucleotide-binding</keyword>
<keyword evidence="6" id="KW-0812">Transmembrane</keyword>
<dbReference type="GO" id="GO:0005524">
    <property type="term" value="F:ATP binding"/>
    <property type="evidence" value="ECO:0007669"/>
    <property type="project" value="UniProtKB-KW"/>
</dbReference>
<dbReference type="InterPro" id="IPR036641">
    <property type="entry name" value="HPT_dom_sf"/>
</dbReference>
<keyword evidence="9" id="KW-1185">Reference proteome</keyword>
<evidence type="ECO:0000259" key="7">
    <source>
        <dbReference type="PROSITE" id="PS50894"/>
    </source>
</evidence>
<evidence type="ECO:0000256" key="5">
    <source>
        <dbReference type="SAM" id="MobiDB-lite"/>
    </source>
</evidence>
<feature type="compositionally biased region" description="Low complexity" evidence="5">
    <location>
        <begin position="161"/>
        <end position="171"/>
    </location>
</feature>
<dbReference type="EC" id="2.7.13.3" evidence="2"/>
<accession>A0ABV8SRJ1</accession>
<evidence type="ECO:0000256" key="6">
    <source>
        <dbReference type="SAM" id="Phobius"/>
    </source>
</evidence>
<dbReference type="SMART" id="SM00387">
    <property type="entry name" value="HATPase_c"/>
    <property type="match status" value="1"/>
</dbReference>
<dbReference type="SUPFAM" id="SSF55874">
    <property type="entry name" value="ATPase domain of HSP90 chaperone/DNA topoisomerase II/histidine kinase"/>
    <property type="match status" value="1"/>
</dbReference>
<dbReference type="InterPro" id="IPR004358">
    <property type="entry name" value="Sig_transdc_His_kin-like_C"/>
</dbReference>
<evidence type="ECO:0000313" key="9">
    <source>
        <dbReference type="Proteomes" id="UP001595904"/>
    </source>
</evidence>
<dbReference type="PANTHER" id="PTHR43395">
    <property type="entry name" value="SENSOR HISTIDINE KINASE CHEA"/>
    <property type="match status" value="1"/>
</dbReference>
<dbReference type="Pfam" id="PF01627">
    <property type="entry name" value="Hpt"/>
    <property type="match status" value="1"/>
</dbReference>
<dbReference type="PRINTS" id="PR00344">
    <property type="entry name" value="BCTRLSENSOR"/>
</dbReference>
<gene>
    <name evidence="8" type="ORF">ACFPN2_13125</name>
</gene>
<dbReference type="SUPFAM" id="SSF47226">
    <property type="entry name" value="Histidine-containing phosphotransfer domain, HPT domain"/>
    <property type="match status" value="1"/>
</dbReference>
<dbReference type="Proteomes" id="UP001595904">
    <property type="component" value="Unassembled WGS sequence"/>
</dbReference>
<feature type="transmembrane region" description="Helical" evidence="6">
    <location>
        <begin position="12"/>
        <end position="29"/>
    </location>
</feature>
<comment type="caution">
    <text evidence="8">The sequence shown here is derived from an EMBL/GenBank/DDBJ whole genome shotgun (WGS) entry which is preliminary data.</text>
</comment>
<dbReference type="Gene3D" id="3.30.450.20">
    <property type="entry name" value="PAS domain"/>
    <property type="match status" value="1"/>
</dbReference>
<proteinExistence type="predicted"/>
<organism evidence="8 9">
    <name type="scientific">Steroidobacter flavus</name>
    <dbReference type="NCBI Taxonomy" id="1842136"/>
    <lineage>
        <taxon>Bacteria</taxon>
        <taxon>Pseudomonadati</taxon>
        <taxon>Pseudomonadota</taxon>
        <taxon>Gammaproteobacteria</taxon>
        <taxon>Steroidobacterales</taxon>
        <taxon>Steroidobacteraceae</taxon>
        <taxon>Steroidobacter</taxon>
    </lineage>
</organism>
<evidence type="ECO:0000256" key="2">
    <source>
        <dbReference type="ARBA" id="ARBA00012438"/>
    </source>
</evidence>
<dbReference type="Gene3D" id="3.30.565.10">
    <property type="entry name" value="Histidine kinase-like ATPase, C-terminal domain"/>
    <property type="match status" value="1"/>
</dbReference>
<sequence>MGILDLGRYKGIVFAITGFLVFIAIILAVNHGKAGQFSDNVAGVRFLENQAVQPHAVYDASVQLAQRLQNGEKIDEALESLRKAATTFDRSLNSLANGGMITDSSGDIIVLPSMTEPEAVAQLKNGSKLWDGYKAKLDPILRFSGSPYVTTQPAPAPAPAPAANGKNAAPAVAAPPAAPTIQLSPRGRRLQTALNDLTGYGNTVHGQLSKVLTDLSTQVEAHSRKQTDTLRYIQIGGMVAALLLLGAIFLFFARNLRKDEASSNRQRKETQDILRTVNEGLFLLDKDLKLGSERSMALNAIFRREDFLDLTFDKLLKDIVPEKTLRTAMDYVALLWGERVNEKLVKTINPLNEVEVHFDNPAGGFDTHFLEFDFNRVKSEGSLSHLLVTVNDVTKRVMLSRELQESQEKAQAQLDLLLRILHVEPDSLTSFLTDADVSLKMVNSILKEPAREESAFRAKIDGIYRQVHAVKGEAAALGLKTVEQRAHAFEESLNDLKGRQSLSGSDFLPLVVKLDDLFNHLAQVREMLSRLVDLHHAIASRRTAGSEVGAEKVDQWLAGQDQTQITKAIVAPPDLGETTGAVGGLERTLEDLAARVASSQSKQVNLRCAGLEGVPETYRRAVKDITIQLVRNAVVHGIEEPGERAKANKAAAGALAVEFTPRGTDGYELIVQDDGRGLQLERIKEVAVERGLITPAQAAMLDPRQTMALIFRPGFSTADRVTTDAGRGAGMDLVRILVAELGGRVGLASAGGKFSKFKIWLPATQSAVAA</sequence>
<dbReference type="InterPro" id="IPR036890">
    <property type="entry name" value="HATPase_C_sf"/>
</dbReference>
<evidence type="ECO:0000256" key="1">
    <source>
        <dbReference type="ARBA" id="ARBA00000085"/>
    </source>
</evidence>